<evidence type="ECO:0000313" key="7">
    <source>
        <dbReference type="EMBL" id="UOD49263.1"/>
    </source>
</evidence>
<gene>
    <name evidence="7" type="ORF">DHf2319_07065</name>
</gene>
<feature type="domain" description="ABC transporter" evidence="6">
    <location>
        <begin position="2"/>
        <end position="246"/>
    </location>
</feature>
<dbReference type="InterPro" id="IPR050611">
    <property type="entry name" value="ABCF"/>
</dbReference>
<protein>
    <submittedName>
        <fullName evidence="7">ATP-binding cassette domain-containing protein</fullName>
    </submittedName>
</protein>
<evidence type="ECO:0000256" key="4">
    <source>
        <dbReference type="ARBA" id="ARBA00022840"/>
    </source>
</evidence>
<reference evidence="7 8" key="1">
    <citation type="submission" date="2020-11" db="EMBL/GenBank/DDBJ databases">
        <title>Algicoccus daihaiensis sp.nov., isolated from Daihai Lake in Inner Mongolia.</title>
        <authorList>
            <person name="Kai J."/>
        </authorList>
    </citation>
    <scope>NUCLEOTIDE SEQUENCE [LARGE SCALE GENOMIC DNA]</scope>
    <source>
        <strain evidence="8">f23</strain>
    </source>
</reference>
<keyword evidence="3" id="KW-0547">Nucleotide-binding</keyword>
<dbReference type="InterPro" id="IPR032781">
    <property type="entry name" value="ABC_tran_Xtn"/>
</dbReference>
<evidence type="ECO:0000313" key="8">
    <source>
        <dbReference type="Proteomes" id="UP000831607"/>
    </source>
</evidence>
<feature type="compositionally biased region" description="Basic and acidic residues" evidence="5">
    <location>
        <begin position="545"/>
        <end position="555"/>
    </location>
</feature>
<dbReference type="PROSITE" id="PS50893">
    <property type="entry name" value="ABC_TRANSPORTER_2"/>
    <property type="match status" value="2"/>
</dbReference>
<dbReference type="PANTHER" id="PTHR19211:SF14">
    <property type="entry name" value="ATP-BINDING CASSETTE SUB-FAMILY F MEMBER 1"/>
    <property type="match status" value="1"/>
</dbReference>
<keyword evidence="8" id="KW-1185">Reference proteome</keyword>
<keyword evidence="2" id="KW-0677">Repeat</keyword>
<dbReference type="PANTHER" id="PTHR19211">
    <property type="entry name" value="ATP-BINDING TRANSPORT PROTEIN-RELATED"/>
    <property type="match status" value="1"/>
</dbReference>
<keyword evidence="1" id="KW-0472">Membrane</keyword>
<dbReference type="SUPFAM" id="SSF52540">
    <property type="entry name" value="P-loop containing nucleoside triphosphate hydrolases"/>
    <property type="match status" value="2"/>
</dbReference>
<dbReference type="RefSeq" id="WP_243477382.1">
    <property type="nucleotide sequence ID" value="NZ_CP063982.1"/>
</dbReference>
<dbReference type="Proteomes" id="UP000831607">
    <property type="component" value="Chromosome"/>
</dbReference>
<dbReference type="Pfam" id="PF12848">
    <property type="entry name" value="ABC_tran_Xtn"/>
    <property type="match status" value="1"/>
</dbReference>
<feature type="domain" description="ABC transporter" evidence="6">
    <location>
        <begin position="314"/>
        <end position="531"/>
    </location>
</feature>
<evidence type="ECO:0000256" key="5">
    <source>
        <dbReference type="SAM" id="MobiDB-lite"/>
    </source>
</evidence>
<name>A0ABY4AH79_9BURK</name>
<dbReference type="InterPro" id="IPR017871">
    <property type="entry name" value="ABC_transporter-like_CS"/>
</dbReference>
<evidence type="ECO:0000256" key="2">
    <source>
        <dbReference type="ARBA" id="ARBA00022737"/>
    </source>
</evidence>
<dbReference type="SMART" id="SM00382">
    <property type="entry name" value="AAA"/>
    <property type="match status" value="2"/>
</dbReference>
<dbReference type="Gene3D" id="3.40.50.300">
    <property type="entry name" value="P-loop containing nucleotide triphosphate hydrolases"/>
    <property type="match status" value="2"/>
</dbReference>
<dbReference type="InterPro" id="IPR003593">
    <property type="entry name" value="AAA+_ATPase"/>
</dbReference>
<evidence type="ECO:0000256" key="1">
    <source>
        <dbReference type="ARBA" id="ARBA00022475"/>
    </source>
</evidence>
<organism evidence="7 8">
    <name type="scientific">Orrella daihaiensis</name>
    <dbReference type="NCBI Taxonomy" id="2782176"/>
    <lineage>
        <taxon>Bacteria</taxon>
        <taxon>Pseudomonadati</taxon>
        <taxon>Pseudomonadota</taxon>
        <taxon>Betaproteobacteria</taxon>
        <taxon>Burkholderiales</taxon>
        <taxon>Alcaligenaceae</taxon>
        <taxon>Orrella</taxon>
    </lineage>
</organism>
<evidence type="ECO:0000256" key="3">
    <source>
        <dbReference type="ARBA" id="ARBA00022741"/>
    </source>
</evidence>
<sequence length="644" mass="71570">MIKGIGLSVRRGTQLLLEDADFVVHPGERVGLVGRNGSGKSTLFALMRGEMDADAGAVEIPAAWRIASVAQTIVDGQRTACEYVIDGHQELRELERQREAAQNGAGETIANLELALEQAGAWQAKSRAQALLAGLGFASQEWDKPVNTFSGGWQMRIALARALMAPSELLLLDEPTNHLDLDAMIWLERWLAGYQGTAIIISHDSEFLDAVCNTIVHIEQRKLTRYKGNYESFLSQRAERLRQTKIAWERQTQEAARLQRFVDRFKAKASKAKQAQSRVKALARMQTMAPLHAESAIDIRIPSPDDTPDRLLTLKDTSVGYSDSHGALTPVLSGVTARLEAGDRIGVLGVNGAGKSTLIKLIAGELEAISGERLPSKALTVGYFAQHQMEMLDRDASALLHLVRLAPTANEQTLRNYLAQFGFTGDRVNESIAPFSGGEKARLALALIVWNKPNLLILDEPSNHLDVETREALTTALAEYEGSLLLVSHDRHLLRTTVDKFWLVAHGTVKPFDGDLDDYRQQITSFKPNRTLPQDVLTEDNQNAPDRKQQRREQAQARQALAQARKPIEKALTALESKLQTVSNRLAQIDTELSCESFYQDTDSQTRQRVMTEHGKLTQDKETLEIQCLELMEQLEALEKTHLQ</sequence>
<accession>A0ABY4AH79</accession>
<dbReference type="PROSITE" id="PS00211">
    <property type="entry name" value="ABC_TRANSPORTER_1"/>
    <property type="match status" value="2"/>
</dbReference>
<keyword evidence="1" id="KW-1003">Cell membrane</keyword>
<dbReference type="Pfam" id="PF00005">
    <property type="entry name" value="ABC_tran"/>
    <property type="match status" value="2"/>
</dbReference>
<proteinExistence type="predicted"/>
<dbReference type="InterPro" id="IPR027417">
    <property type="entry name" value="P-loop_NTPase"/>
</dbReference>
<feature type="region of interest" description="Disordered" evidence="5">
    <location>
        <begin position="531"/>
        <end position="557"/>
    </location>
</feature>
<dbReference type="EMBL" id="CP063982">
    <property type="protein sequence ID" value="UOD49263.1"/>
    <property type="molecule type" value="Genomic_DNA"/>
</dbReference>
<dbReference type="GO" id="GO:0005524">
    <property type="term" value="F:ATP binding"/>
    <property type="evidence" value="ECO:0007669"/>
    <property type="project" value="UniProtKB-KW"/>
</dbReference>
<dbReference type="CDD" id="cd03221">
    <property type="entry name" value="ABCF_EF-3"/>
    <property type="match status" value="2"/>
</dbReference>
<keyword evidence="4 7" id="KW-0067">ATP-binding</keyword>
<dbReference type="InterPro" id="IPR003439">
    <property type="entry name" value="ABC_transporter-like_ATP-bd"/>
</dbReference>
<evidence type="ECO:0000259" key="6">
    <source>
        <dbReference type="PROSITE" id="PS50893"/>
    </source>
</evidence>